<feature type="compositionally biased region" description="Basic and acidic residues" evidence="1">
    <location>
        <begin position="195"/>
        <end position="208"/>
    </location>
</feature>
<evidence type="ECO:0000259" key="2">
    <source>
        <dbReference type="Pfam" id="PF25805"/>
    </source>
</evidence>
<reference evidence="3" key="1">
    <citation type="submission" date="2025-08" db="UniProtKB">
        <authorList>
            <consortium name="Ensembl"/>
        </authorList>
    </citation>
    <scope>IDENTIFICATION</scope>
</reference>
<sequence length="613" mass="71063">MSEREDEESEATEDEEKNTETEPQLAGKSSLFFFSFPLSSCPLFLSSSLCPVDEGVFQDTVVEIDRPLQKKAFLGGFRNRLTGVEYHHAAVQTLPKKRPDRGVVVFSRDTQTASLKCQAQQSSADASTQMNRTGCYISCLTDRLLVPGDYVPASECHSKRVRAAIVLQSFARRWLAQQESLRMERNRRLAWQEMQEKRRKEEKEEQLKDRRRRWKNPQQREDFDILYRSLQKWRSEEEQRINSSLRGAERRAALCALLEQEQQCISTIGRQQISAQANNYDKAVRNLLDKCAAPRRWRAADGRMIEMDSQETIRARELRDLYASVNHVAASCEQRLIDLMTLKHTVQEHECQLTRDIVTLIDREVDLMTRRVKSTSLEGLRKRISTLFLQFIKTPAFNPEVARQLKVPQNPSQLKNNLFFCRACHRYLHSDNFSPSTSTRVIGRCRECTGLDNIARTRDDLSCYKTILTRLRADELQLNGEAKIPFLLQLEDMRYLVEVIWASCSALRTSSDLYDLVFVRWERQRDWSPWNCVLLSREEASIHVEVEDVYEETLVRGIKHKHMLGRRHFSQISIMAEYLDSRSPAALGNQLVSKLITMETEECDTDGTPPSDH</sequence>
<evidence type="ECO:0000313" key="4">
    <source>
        <dbReference type="Proteomes" id="UP000261620"/>
    </source>
</evidence>
<dbReference type="GO" id="GO:0001669">
    <property type="term" value="C:acrosomal vesicle"/>
    <property type="evidence" value="ECO:0007669"/>
    <property type="project" value="TreeGrafter"/>
</dbReference>
<keyword evidence="4" id="KW-1185">Reference proteome</keyword>
<organism evidence="3 4">
    <name type="scientific">Mola mola</name>
    <name type="common">Ocean sunfish</name>
    <name type="synonym">Tetraodon mola</name>
    <dbReference type="NCBI Taxonomy" id="94237"/>
    <lineage>
        <taxon>Eukaryota</taxon>
        <taxon>Metazoa</taxon>
        <taxon>Chordata</taxon>
        <taxon>Craniata</taxon>
        <taxon>Vertebrata</taxon>
        <taxon>Euteleostomi</taxon>
        <taxon>Actinopterygii</taxon>
        <taxon>Neopterygii</taxon>
        <taxon>Teleostei</taxon>
        <taxon>Neoteleostei</taxon>
        <taxon>Acanthomorphata</taxon>
        <taxon>Eupercaria</taxon>
        <taxon>Tetraodontiformes</taxon>
        <taxon>Molidae</taxon>
        <taxon>Mola</taxon>
    </lineage>
</organism>
<dbReference type="Ensembl" id="ENSMMOT00000025180.1">
    <property type="protein sequence ID" value="ENSMMOP00000024765.1"/>
    <property type="gene ID" value="ENSMMOG00000018812.1"/>
</dbReference>
<feature type="domain" description="IQ motif and ubiquitin-like" evidence="2">
    <location>
        <begin position="278"/>
        <end position="415"/>
    </location>
</feature>
<dbReference type="Pfam" id="PF25805">
    <property type="entry name" value="IQUB"/>
    <property type="match status" value="1"/>
</dbReference>
<protein>
    <recommendedName>
        <fullName evidence="2">IQ motif and ubiquitin-like domain-containing protein</fullName>
    </recommendedName>
</protein>
<dbReference type="GO" id="GO:0031514">
    <property type="term" value="C:motile cilium"/>
    <property type="evidence" value="ECO:0007669"/>
    <property type="project" value="TreeGrafter"/>
</dbReference>
<dbReference type="Proteomes" id="UP000261620">
    <property type="component" value="Unplaced"/>
</dbReference>
<dbReference type="PANTHER" id="PTHR21074:SF0">
    <property type="entry name" value="IQ AND UBIQUITIN-LIKE DOMAIN-CONTAINING PROTEIN"/>
    <property type="match status" value="1"/>
</dbReference>
<dbReference type="GO" id="GO:0060271">
    <property type="term" value="P:cilium assembly"/>
    <property type="evidence" value="ECO:0007669"/>
    <property type="project" value="TreeGrafter"/>
</dbReference>
<evidence type="ECO:0000256" key="1">
    <source>
        <dbReference type="SAM" id="MobiDB-lite"/>
    </source>
</evidence>
<feature type="compositionally biased region" description="Acidic residues" evidence="1">
    <location>
        <begin position="1"/>
        <end position="17"/>
    </location>
</feature>
<dbReference type="GO" id="GO:0030317">
    <property type="term" value="P:flagellated sperm motility"/>
    <property type="evidence" value="ECO:0007669"/>
    <property type="project" value="TreeGrafter"/>
</dbReference>
<dbReference type="InterPro" id="IPR037695">
    <property type="entry name" value="IQUB"/>
</dbReference>
<dbReference type="AlphaFoldDB" id="A0A3Q3X933"/>
<feature type="region of interest" description="Disordered" evidence="1">
    <location>
        <begin position="195"/>
        <end position="214"/>
    </location>
</feature>
<proteinExistence type="predicted"/>
<dbReference type="STRING" id="94237.ENSMMOP00000024765"/>
<accession>A0A3Q3X933</accession>
<feature type="region of interest" description="Disordered" evidence="1">
    <location>
        <begin position="1"/>
        <end position="24"/>
    </location>
</feature>
<dbReference type="PANTHER" id="PTHR21074">
    <property type="entry name" value="IQ AND UBIQUITIN-LIKE DOMAIN-CONTAINING PROTEIN"/>
    <property type="match status" value="1"/>
</dbReference>
<reference evidence="3" key="2">
    <citation type="submission" date="2025-09" db="UniProtKB">
        <authorList>
            <consortium name="Ensembl"/>
        </authorList>
    </citation>
    <scope>IDENTIFICATION</scope>
</reference>
<evidence type="ECO:0000313" key="3">
    <source>
        <dbReference type="Ensembl" id="ENSMMOP00000024765.1"/>
    </source>
</evidence>
<name>A0A3Q3X933_MOLML</name>
<dbReference type="InterPro" id="IPR057887">
    <property type="entry name" value="IQUB_helical"/>
</dbReference>